<evidence type="ECO:0000313" key="2">
    <source>
        <dbReference type="Proteomes" id="UP000191124"/>
    </source>
</evidence>
<dbReference type="Proteomes" id="UP000191124">
    <property type="component" value="Unassembled WGS sequence"/>
</dbReference>
<evidence type="ECO:0000313" key="1">
    <source>
        <dbReference type="EMBL" id="OOR22009.1"/>
    </source>
</evidence>
<comment type="caution">
    <text evidence="1">The sequence shown here is derived from an EMBL/GenBank/DDBJ whole genome shotgun (WGS) entry which is preliminary data.</text>
</comment>
<protein>
    <submittedName>
        <fullName evidence="1">Uncharacterized protein</fullName>
    </submittedName>
</protein>
<gene>
    <name evidence="1" type="ORF">BW892_21035</name>
</gene>
<dbReference type="EMBL" id="MUAL01000053">
    <property type="protein sequence ID" value="OOR22009.1"/>
    <property type="molecule type" value="Genomic_DNA"/>
</dbReference>
<reference evidence="1 2" key="1">
    <citation type="submission" date="2017-01" db="EMBL/GenBank/DDBJ databases">
        <title>Bacillus cereus isolates.</title>
        <authorList>
            <person name="Beno S.M."/>
        </authorList>
    </citation>
    <scope>NUCLEOTIDE SEQUENCE [LARGE SCALE GENOMIC DNA]</scope>
    <source>
        <strain evidence="1 2">FSL M7-1219</strain>
    </source>
</reference>
<sequence length="262" mass="29317">MAKVRKYSSLYSWLAIKQDKRLLFKNQNKQEEIYDNLGDEDVNKKGDNVSSNSKNTIGRITYNSEDVNIHARNIREGTAISAYNKKIEISLTSNVREGGSSSTTVQSTIKTANIAIAVGNKLYRNPMVNAGSGIEALILPRELGEDKNPSEDSYVNYYFNIPNEVGLSNAEVVLLSDQGNTIVSREIKEEKEDIVGVKKEVGRKLNEIGETDYVRVEVKSKNPSLHTYYVITYSKKPTGIVTIDASSSDRVYNAKTKELYDE</sequence>
<organism evidence="1 2">
    <name type="scientific">Bacillus cereus</name>
    <dbReference type="NCBI Taxonomy" id="1396"/>
    <lineage>
        <taxon>Bacteria</taxon>
        <taxon>Bacillati</taxon>
        <taxon>Bacillota</taxon>
        <taxon>Bacilli</taxon>
        <taxon>Bacillales</taxon>
        <taxon>Bacillaceae</taxon>
        <taxon>Bacillus</taxon>
        <taxon>Bacillus cereus group</taxon>
    </lineage>
</organism>
<accession>A0A1S9UIE3</accession>
<dbReference type="AlphaFoldDB" id="A0A1S9UIE3"/>
<name>A0A1S9UIE3_BACCE</name>
<dbReference type="RefSeq" id="WP_078181446.1">
    <property type="nucleotide sequence ID" value="NZ_MUAL01000053.1"/>
</dbReference>
<proteinExistence type="predicted"/>